<evidence type="ECO:0000259" key="3">
    <source>
        <dbReference type="PROSITE" id="PS50825"/>
    </source>
</evidence>
<dbReference type="RefSeq" id="WP_189580121.1">
    <property type="nucleotide sequence ID" value="NZ_BMYV01000001.1"/>
</dbReference>
<comment type="caution">
    <text evidence="4">The sequence shown here is derived from an EMBL/GenBank/DDBJ whole genome shotgun (WGS) entry which is preliminary data.</text>
</comment>
<dbReference type="EMBL" id="BMYV01000001">
    <property type="protein sequence ID" value="GGX56765.1"/>
    <property type="molecule type" value="Genomic_DNA"/>
</dbReference>
<dbReference type="InterPro" id="IPR003410">
    <property type="entry name" value="HYR_dom"/>
</dbReference>
<name>A0A918KB92_9PROT</name>
<evidence type="ECO:0000256" key="2">
    <source>
        <dbReference type="SAM" id="SignalP"/>
    </source>
</evidence>
<dbReference type="PROSITE" id="PS50825">
    <property type="entry name" value="HYR"/>
    <property type="match status" value="1"/>
</dbReference>
<dbReference type="InterPro" id="IPR013783">
    <property type="entry name" value="Ig-like_fold"/>
</dbReference>
<evidence type="ECO:0000256" key="1">
    <source>
        <dbReference type="ARBA" id="ARBA00022737"/>
    </source>
</evidence>
<accession>A0A918KB92</accession>
<dbReference type="AlphaFoldDB" id="A0A918KB92"/>
<sequence>MTYLKKSPLSALSIASALLLSACGGGGGGGSVNPPVVPPAADTTAPAVAFSVSTLTVESTQTGSSTLTATDAVGVTTGPTVSCTNGGSFNISTNIFTAAAVTTDTTSVCTATASDAAGNTGTATLTVTMTAPVDTTPPTVEFSPTTLTVESEMTETSILTATDAFGVTSGPTVTCTNGGSFDVGSNIFTAAAVTTTTTSVCTATASDAAGNTGTGTLTVTMTPPPAPDNTAPVVTFSPVTLTVESDMTGTSTLTASDNVGVTTGPTVTCTNGGSFDVPTNVFTAATVTVDTTSVCTATAGDAAGNTGTATLTVTMKPAAAPPATVSIALTGKLTYDRVPLNTATNGLNYGATFQQPIRQAPVELVDAAGTVLQSTVSDDNGDYSFTVDSGLDVRVRVKSEVQKTGANLIDLQVVDNTSGNAVYALQGAVIETPRTDQTRDLNAGSGWGGTSYTGTRAAAPFALLDTVFAAIEDFIVVDSDVDFPAFDVMWSTRNRSESGNVADGQIGTSSFTVSNGVPVIRILGDDGVDTDEYDVHVVVHEFGHYFENSLSRSDSIGGSHSSNDRLDARVAFGEGFGNALSGMILDDSFYRDSFGTSQSRGFSINVESNTFASAGWYSEGSVQSILYDLYDSVDDGADSASYGLAPIYGAFTDPDYKDTQAFTSIFAFLEALENQPNVVAADVTALLAAQSISGSGGFGVGETNNGGLSDALPVYLNLPTDDTEVGFCSVDNFGTYNKHGNRRYFEFTTPAAGRYRFSLARDTGATTSDPDFLVYKDGVLIARGESGTTNVENQLLNLTAGQHVLEAYSFENVGAGQTPADVCYTLKMEAQ</sequence>
<proteinExistence type="predicted"/>
<reference evidence="4 5" key="1">
    <citation type="journal article" date="2014" name="Int. J. Syst. Evol. Microbiol.">
        <title>Complete genome sequence of Corynebacterium casei LMG S-19264T (=DSM 44701T), isolated from a smear-ripened cheese.</title>
        <authorList>
            <consortium name="US DOE Joint Genome Institute (JGI-PGF)"/>
            <person name="Walter F."/>
            <person name="Albersmeier A."/>
            <person name="Kalinowski J."/>
            <person name="Ruckert C."/>
        </authorList>
    </citation>
    <scope>NUCLEOTIDE SEQUENCE [LARGE SCALE GENOMIC DNA]</scope>
    <source>
        <strain evidence="4 5">KCTC 23968</strain>
    </source>
</reference>
<dbReference type="PROSITE" id="PS51257">
    <property type="entry name" value="PROKAR_LIPOPROTEIN"/>
    <property type="match status" value="1"/>
</dbReference>
<gene>
    <name evidence="4" type="ORF">GCM10011309_02030</name>
</gene>
<feature type="signal peptide" evidence="2">
    <location>
        <begin position="1"/>
        <end position="22"/>
    </location>
</feature>
<dbReference type="Gene3D" id="2.60.40.10">
    <property type="entry name" value="Immunoglobulins"/>
    <property type="match status" value="1"/>
</dbReference>
<organism evidence="4 5">
    <name type="scientific">Litorimonas cladophorae</name>
    <dbReference type="NCBI Taxonomy" id="1220491"/>
    <lineage>
        <taxon>Bacteria</taxon>
        <taxon>Pseudomonadati</taxon>
        <taxon>Pseudomonadota</taxon>
        <taxon>Alphaproteobacteria</taxon>
        <taxon>Maricaulales</taxon>
        <taxon>Robiginitomaculaceae</taxon>
    </lineage>
</organism>
<dbReference type="Proteomes" id="UP000600865">
    <property type="component" value="Unassembled WGS sequence"/>
</dbReference>
<protein>
    <recommendedName>
        <fullName evidence="3">HYR domain-containing protein</fullName>
    </recommendedName>
</protein>
<evidence type="ECO:0000313" key="4">
    <source>
        <dbReference type="EMBL" id="GGX56765.1"/>
    </source>
</evidence>
<feature type="domain" description="HYR" evidence="3">
    <location>
        <begin position="133"/>
        <end position="223"/>
    </location>
</feature>
<keyword evidence="5" id="KW-1185">Reference proteome</keyword>
<keyword evidence="2" id="KW-0732">Signal</keyword>
<evidence type="ECO:0000313" key="5">
    <source>
        <dbReference type="Proteomes" id="UP000600865"/>
    </source>
</evidence>
<feature type="chain" id="PRO_5037712019" description="HYR domain-containing protein" evidence="2">
    <location>
        <begin position="23"/>
        <end position="831"/>
    </location>
</feature>
<keyword evidence="1" id="KW-0677">Repeat</keyword>